<sequence length="377" mass="42883">MAKFINETIISINSDENNYTFTFEQPVPNVISVEIIRAKVPSSEYTFEETRNNFYYNGNFYSFPVRNFASSELISWVETKIPGLDVSERTRTGAFLFSSSSAFTLKGGTAYKQLGLVKDVLYTSSASGTNHVIESPKRFDLIGTDVVYVYLEEIDSQINKGIGFMHLGELYLQGLGVTTFQQLYNVPTRWFQPISQLTKLTLRFYRDYERKYPYQFRGIEWYLQVRVQNIEVGKNWSEISDVGLSSAALDSTGGTSDLSSGKLSELTRLMRDSIEEQKKQSEMLDNLISLLALNIETQIKVATTMQQQVQDSFNQPTTQSDAAQESARQLHTQLQTLQNVRPSITSTRVLPETSGIRTDEKKLVGSYYDHKRRIGLI</sequence>
<reference evidence="1 2" key="1">
    <citation type="submission" date="2016-03" db="EMBL/GenBank/DDBJ databases">
        <title>Genome sequences of a Phycodnavirus, Heterosigma akashiwo virus strain 53.</title>
        <authorList>
            <person name="Ueki S."/>
            <person name="Ogura Y."/>
            <person name="Hayashi T."/>
        </authorList>
    </citation>
    <scope>NUCLEOTIDE SEQUENCE [LARGE SCALE GENOMIC DNA]</scope>
    <source>
        <strain evidence="1">HaV53</strain>
    </source>
</reference>
<evidence type="ECO:0000313" key="2">
    <source>
        <dbReference type="Proteomes" id="UP000232488"/>
    </source>
</evidence>
<gene>
    <name evidence="1" type="primary">HaV53_ORF19</name>
</gene>
<dbReference type="GeneID" id="37618400"/>
<dbReference type="Proteomes" id="UP000232488">
    <property type="component" value="Segment"/>
</dbReference>
<accession>A0A1C9C4Y7</accession>
<dbReference type="RefSeq" id="YP_009507416.1">
    <property type="nucleotide sequence ID" value="NC_038553.1"/>
</dbReference>
<organismHost>
    <name type="scientific">Heterosigma akashiwo</name>
    <name type="common">Chromophytic alga</name>
    <name type="synonym">Heterosigma carterae</name>
    <dbReference type="NCBI Taxonomy" id="2829"/>
</organismHost>
<protein>
    <submittedName>
        <fullName evidence="1">Uncharacterized protein</fullName>
    </submittedName>
</protein>
<evidence type="ECO:0000313" key="1">
    <source>
        <dbReference type="EMBL" id="AOM63350.1"/>
    </source>
</evidence>
<proteinExistence type="predicted"/>
<keyword evidence="2" id="KW-1185">Reference proteome</keyword>
<name>A0A1C9C4Y7_HAV01</name>
<dbReference type="EMBL" id="KX008963">
    <property type="protein sequence ID" value="AOM63350.1"/>
    <property type="molecule type" value="Genomic_DNA"/>
</dbReference>
<organism evidence="1 2">
    <name type="scientific">Heterosigma akashiwo virus 01</name>
    <name type="common">HaV01</name>
    <dbReference type="NCBI Taxonomy" id="97195"/>
    <lineage>
        <taxon>Viruses</taxon>
        <taxon>Varidnaviria</taxon>
        <taxon>Bamfordvirae</taxon>
        <taxon>Nucleocytoviricota</taxon>
        <taxon>Megaviricetes</taxon>
        <taxon>Algavirales</taxon>
        <taxon>Phycodnaviridae</taxon>
        <taxon>Raphidovirus</taxon>
        <taxon>Raphidovirus japonicum</taxon>
    </lineage>
</organism>
<dbReference type="KEGG" id="vg:37618400"/>